<evidence type="ECO:0000259" key="2">
    <source>
        <dbReference type="PROSITE" id="PS50878"/>
    </source>
</evidence>
<feature type="region of interest" description="Disordered" evidence="1">
    <location>
        <begin position="69"/>
        <end position="94"/>
    </location>
</feature>
<dbReference type="Pfam" id="PF00078">
    <property type="entry name" value="RVT_1"/>
    <property type="match status" value="1"/>
</dbReference>
<evidence type="ECO:0000256" key="1">
    <source>
        <dbReference type="SAM" id="MobiDB-lite"/>
    </source>
</evidence>
<dbReference type="InterPro" id="IPR043502">
    <property type="entry name" value="DNA/RNA_pol_sf"/>
</dbReference>
<reference evidence="3" key="1">
    <citation type="submission" date="2021-02" db="EMBL/GenBank/DDBJ databases">
        <authorList>
            <person name="Nowell W R."/>
        </authorList>
    </citation>
    <scope>NUCLEOTIDE SEQUENCE</scope>
    <source>
        <strain evidence="3">Ploen Becks lab</strain>
    </source>
</reference>
<comment type="caution">
    <text evidence="3">The sequence shown here is derived from an EMBL/GenBank/DDBJ whole genome shotgun (WGS) entry which is preliminary data.</text>
</comment>
<keyword evidence="4" id="KW-1185">Reference proteome</keyword>
<dbReference type="AlphaFoldDB" id="A0A813M487"/>
<feature type="compositionally biased region" description="Acidic residues" evidence="1">
    <location>
        <begin position="74"/>
        <end position="94"/>
    </location>
</feature>
<dbReference type="Proteomes" id="UP000663879">
    <property type="component" value="Unassembled WGS sequence"/>
</dbReference>
<proteinExistence type="predicted"/>
<evidence type="ECO:0000313" key="3">
    <source>
        <dbReference type="EMBL" id="CAF0708282.1"/>
    </source>
</evidence>
<gene>
    <name evidence="3" type="ORF">OXX778_LOCUS583</name>
</gene>
<name>A0A813M487_9BILA</name>
<sequence>MCSLDSDKQNLKLGELGKIIEIDESLNAKVKHGKGKDLKRPQVWVLGLVQRKDSSTNGSFSSKCDSDVANLKDLDDDNQEVDDDINSNDNNNIEEDTEIIDEETNTLAKSDSLTQKNSTVYDEEDEKLNQISENMNTLVIRSVKETAIFYKDLSLSRIPVLKKTENEVKKKLSKHNNPVACDLYSELMKNEKVNSFTKTDINVNMRILWLMKLSTITILIRQMYILQLKETIHELFWRVLLNYNSVSCIIIKYENQISEIIRITEGVKQGGVLSPHLFNFFIELVQAFTSLKIGCRIRINASIIGYCDDIVLLSPTKYNLQILLKMCGVFGRLWRINFNPTKSDIISKLE</sequence>
<dbReference type="SUPFAM" id="SSF56672">
    <property type="entry name" value="DNA/RNA polymerases"/>
    <property type="match status" value="1"/>
</dbReference>
<dbReference type="OrthoDB" id="10014409at2759"/>
<organism evidence="3 4">
    <name type="scientific">Brachionus calyciflorus</name>
    <dbReference type="NCBI Taxonomy" id="104777"/>
    <lineage>
        <taxon>Eukaryota</taxon>
        <taxon>Metazoa</taxon>
        <taxon>Spiralia</taxon>
        <taxon>Gnathifera</taxon>
        <taxon>Rotifera</taxon>
        <taxon>Eurotatoria</taxon>
        <taxon>Monogononta</taxon>
        <taxon>Pseudotrocha</taxon>
        <taxon>Ploima</taxon>
        <taxon>Brachionidae</taxon>
        <taxon>Brachionus</taxon>
    </lineage>
</organism>
<evidence type="ECO:0000313" key="4">
    <source>
        <dbReference type="Proteomes" id="UP000663879"/>
    </source>
</evidence>
<dbReference type="InterPro" id="IPR000477">
    <property type="entry name" value="RT_dom"/>
</dbReference>
<dbReference type="PROSITE" id="PS50878">
    <property type="entry name" value="RT_POL"/>
    <property type="match status" value="1"/>
</dbReference>
<feature type="domain" description="Reverse transcriptase" evidence="2">
    <location>
        <begin position="142"/>
        <end position="350"/>
    </location>
</feature>
<accession>A0A813M487</accession>
<dbReference type="EMBL" id="CAJNOC010000031">
    <property type="protein sequence ID" value="CAF0708282.1"/>
    <property type="molecule type" value="Genomic_DNA"/>
</dbReference>
<protein>
    <recommendedName>
        <fullName evidence="2">Reverse transcriptase domain-containing protein</fullName>
    </recommendedName>
</protein>